<dbReference type="SUPFAM" id="SSF88723">
    <property type="entry name" value="PIN domain-like"/>
    <property type="match status" value="1"/>
</dbReference>
<dbReference type="PANTHER" id="PTHR11081">
    <property type="entry name" value="FLAP ENDONUCLEASE FAMILY MEMBER"/>
    <property type="match status" value="1"/>
</dbReference>
<evidence type="ECO:0000256" key="1">
    <source>
        <dbReference type="SAM" id="MobiDB-lite"/>
    </source>
</evidence>
<comment type="caution">
    <text evidence="3">The sequence shown here is derived from an EMBL/GenBank/DDBJ whole genome shotgun (WGS) entry which is preliminary data.</text>
</comment>
<dbReference type="PRINTS" id="PR00853">
    <property type="entry name" value="XPGRADSUPER"/>
</dbReference>
<dbReference type="GO" id="GO:0006281">
    <property type="term" value="P:DNA repair"/>
    <property type="evidence" value="ECO:0007669"/>
    <property type="project" value="UniProtKB-ARBA"/>
</dbReference>
<feature type="domain" description="XPG-I" evidence="2">
    <location>
        <begin position="1"/>
        <end position="68"/>
    </location>
</feature>
<dbReference type="InterPro" id="IPR006084">
    <property type="entry name" value="XPG/Rad2"/>
</dbReference>
<proteinExistence type="predicted"/>
<dbReference type="InterPro" id="IPR006086">
    <property type="entry name" value="XPG-I_dom"/>
</dbReference>
<dbReference type="InterPro" id="IPR036279">
    <property type="entry name" value="5-3_exonuclease_C_sf"/>
</dbReference>
<dbReference type="Pfam" id="PF00867">
    <property type="entry name" value="XPG_I"/>
    <property type="match status" value="1"/>
</dbReference>
<keyword evidence="3" id="KW-0540">Nuclease</keyword>
<dbReference type="PANTHER" id="PTHR11081:SF75">
    <property type="entry name" value="ENDONUCLEASE, PUTATIVE (AFU_ORTHOLOGUE AFUA_3G13260)-RELATED"/>
    <property type="match status" value="1"/>
</dbReference>
<accession>A0AAV9ZJY1</accession>
<keyword evidence="3" id="KW-0378">Hydrolase</keyword>
<evidence type="ECO:0000259" key="2">
    <source>
        <dbReference type="SMART" id="SM00484"/>
    </source>
</evidence>
<dbReference type="EMBL" id="JAWWNJ010000137">
    <property type="protein sequence ID" value="KAK6984508.1"/>
    <property type="molecule type" value="Genomic_DNA"/>
</dbReference>
<dbReference type="SMART" id="SM00484">
    <property type="entry name" value="XPGI"/>
    <property type="match status" value="1"/>
</dbReference>
<organism evidence="3 4">
    <name type="scientific">Favolaschia claudopus</name>
    <dbReference type="NCBI Taxonomy" id="2862362"/>
    <lineage>
        <taxon>Eukaryota</taxon>
        <taxon>Fungi</taxon>
        <taxon>Dikarya</taxon>
        <taxon>Basidiomycota</taxon>
        <taxon>Agaricomycotina</taxon>
        <taxon>Agaricomycetes</taxon>
        <taxon>Agaricomycetidae</taxon>
        <taxon>Agaricales</taxon>
        <taxon>Marasmiineae</taxon>
        <taxon>Mycenaceae</taxon>
        <taxon>Favolaschia</taxon>
    </lineage>
</organism>
<gene>
    <name evidence="3" type="ORF">R3P38DRAFT_3231764</name>
</gene>
<protein>
    <submittedName>
        <fullName evidence="3">Flap endonuclease GEN 1</fullName>
    </submittedName>
</protein>
<dbReference type="Proteomes" id="UP001362999">
    <property type="component" value="Unassembled WGS sequence"/>
</dbReference>
<keyword evidence="3" id="KW-0255">Endonuclease</keyword>
<evidence type="ECO:0000313" key="4">
    <source>
        <dbReference type="Proteomes" id="UP001362999"/>
    </source>
</evidence>
<feature type="region of interest" description="Disordered" evidence="1">
    <location>
        <begin position="334"/>
        <end position="376"/>
    </location>
</feature>
<reference evidence="3 4" key="1">
    <citation type="journal article" date="2024" name="J Genomics">
        <title>Draft genome sequencing and assembly of Favolaschia claudopus CIRM-BRFM 2984 isolated from oak limbs.</title>
        <authorList>
            <person name="Navarro D."/>
            <person name="Drula E."/>
            <person name="Chaduli D."/>
            <person name="Cazenave R."/>
            <person name="Ahrendt S."/>
            <person name="Wang J."/>
            <person name="Lipzen A."/>
            <person name="Daum C."/>
            <person name="Barry K."/>
            <person name="Grigoriev I.V."/>
            <person name="Favel A."/>
            <person name="Rosso M.N."/>
            <person name="Martin F."/>
        </authorList>
    </citation>
    <scope>NUCLEOTIDE SEQUENCE [LARGE SCALE GENOMIC DNA]</scope>
    <source>
        <strain evidence="3 4">CIRM-BRFM 2984</strain>
    </source>
</reference>
<evidence type="ECO:0000313" key="3">
    <source>
        <dbReference type="EMBL" id="KAK6984508.1"/>
    </source>
</evidence>
<keyword evidence="4" id="KW-1185">Reference proteome</keyword>
<dbReference type="SUPFAM" id="SSF47807">
    <property type="entry name" value="5' to 3' exonuclease, C-terminal subdomain"/>
    <property type="match status" value="1"/>
</dbReference>
<dbReference type="Gene3D" id="3.40.50.1010">
    <property type="entry name" value="5'-nuclease"/>
    <property type="match status" value="1"/>
</dbReference>
<dbReference type="AlphaFoldDB" id="A0AAV9ZJY1"/>
<dbReference type="GO" id="GO:0017108">
    <property type="term" value="F:5'-flap endonuclease activity"/>
    <property type="evidence" value="ECO:0007669"/>
    <property type="project" value="TreeGrafter"/>
</dbReference>
<feature type="compositionally biased region" description="Low complexity" evidence="1">
    <location>
        <begin position="337"/>
        <end position="346"/>
    </location>
</feature>
<sequence length="376" mass="41372">MTYISFKAPGEAEAELAQMNKLGFIDAVITEDSDAFIFGADCVIRKLGADIEKNIQIFHSRALNVASVGLDEDGLLLYVLLAGGDYDDGVPGCGANNAQAHARCGLGHRLRQILVSYAGELHDRELAVWRDQLRAELRTNASNLLRNKQAKLAKRIPDSFPSSRVVDLYTSPYTSWSFKYIGQAPQVEAWVPREPNIHALATFARDKLHWDEEKVKKRFVTVVWPSVAFKMISSPLVMYNAPAKKFITPYTNARLVKLVKSSRSTADDGNPSMERVRLRVSIDNFQRLGGITSSANGMNVESALLTLPRSILALATRNLLAESTSFHDVVEIDSSDNDSCSDSGTDAQILENEGGSQPAPVKNTVSREIIDLTESD</sequence>
<dbReference type="InterPro" id="IPR029060">
    <property type="entry name" value="PIN-like_dom_sf"/>
</dbReference>
<name>A0AAV9ZJY1_9AGAR</name>